<accession>A0AAJ1U7H3</accession>
<dbReference type="PROSITE" id="PS51819">
    <property type="entry name" value="VOC"/>
    <property type="match status" value="1"/>
</dbReference>
<evidence type="ECO:0000259" key="1">
    <source>
        <dbReference type="PROSITE" id="PS51819"/>
    </source>
</evidence>
<dbReference type="PANTHER" id="PTHR21366">
    <property type="entry name" value="GLYOXALASE FAMILY PROTEIN"/>
    <property type="match status" value="1"/>
</dbReference>
<protein>
    <submittedName>
        <fullName evidence="2">VOC family protein</fullName>
    </submittedName>
</protein>
<dbReference type="SUPFAM" id="SSF54593">
    <property type="entry name" value="Glyoxalase/Bleomycin resistance protein/Dihydroxybiphenyl dioxygenase"/>
    <property type="match status" value="1"/>
</dbReference>
<dbReference type="AlphaFoldDB" id="A0AAJ1U7H3"/>
<evidence type="ECO:0000313" key="2">
    <source>
        <dbReference type="EMBL" id="MDQ2092718.1"/>
    </source>
</evidence>
<gene>
    <name evidence="2" type="ORF">NOI20_01165</name>
</gene>
<sequence>MVATPLISGVLEAALYVDDLDAAAAFYGGVIGLEEVTRRDTRHIFYRAGETIVLLFVARETLKPPGPGAALPVPTHGATGPGHLCFNVPGADLDDWVETLTTAGIAIEADFHWPNGARSIYVRDPAGNSVEFAEPKLWERVA</sequence>
<reference evidence="2" key="1">
    <citation type="submission" date="2022-07" db="EMBL/GenBank/DDBJ databases">
        <authorList>
            <person name="Otstavnykh N."/>
            <person name="Isaeva M."/>
            <person name="Bystritskaya E."/>
        </authorList>
    </citation>
    <scope>NUCLEOTIDE SEQUENCE</scope>
    <source>
        <strain evidence="2">10Alg 79</strain>
    </source>
</reference>
<dbReference type="Proteomes" id="UP001227162">
    <property type="component" value="Unassembled WGS sequence"/>
</dbReference>
<comment type="caution">
    <text evidence="2">The sequence shown here is derived from an EMBL/GenBank/DDBJ whole genome shotgun (WGS) entry which is preliminary data.</text>
</comment>
<dbReference type="Pfam" id="PF00903">
    <property type="entry name" value="Glyoxalase"/>
    <property type="match status" value="1"/>
</dbReference>
<evidence type="ECO:0000313" key="3">
    <source>
        <dbReference type="Proteomes" id="UP001227162"/>
    </source>
</evidence>
<keyword evidence="3" id="KW-1185">Reference proteome</keyword>
<dbReference type="RefSeq" id="WP_317624337.1">
    <property type="nucleotide sequence ID" value="NZ_JANFFA010000001.1"/>
</dbReference>
<dbReference type="EMBL" id="JANFFA010000001">
    <property type="protein sequence ID" value="MDQ2092718.1"/>
    <property type="molecule type" value="Genomic_DNA"/>
</dbReference>
<organism evidence="2 3">
    <name type="scientific">Rhodalgimonas zhirmunskyi</name>
    <dbReference type="NCBI Taxonomy" id="2964767"/>
    <lineage>
        <taxon>Bacteria</taxon>
        <taxon>Pseudomonadati</taxon>
        <taxon>Pseudomonadota</taxon>
        <taxon>Alphaproteobacteria</taxon>
        <taxon>Rhodobacterales</taxon>
        <taxon>Roseobacteraceae</taxon>
        <taxon>Rhodalgimonas</taxon>
    </lineage>
</organism>
<reference evidence="2" key="2">
    <citation type="submission" date="2023-04" db="EMBL/GenBank/DDBJ databases">
        <title>'Rhodoalgimonas zhirmunskyi' gen. nov., isolated from a red alga.</title>
        <authorList>
            <person name="Nedashkovskaya O.I."/>
            <person name="Otstavnykh N.Y."/>
            <person name="Bystritskaya E.P."/>
            <person name="Balabanova L.A."/>
            <person name="Isaeva M.P."/>
        </authorList>
    </citation>
    <scope>NUCLEOTIDE SEQUENCE</scope>
    <source>
        <strain evidence="2">10Alg 79</strain>
    </source>
</reference>
<feature type="domain" description="VOC" evidence="1">
    <location>
        <begin position="9"/>
        <end position="135"/>
    </location>
</feature>
<dbReference type="PANTHER" id="PTHR21366:SF22">
    <property type="entry name" value="VOC DOMAIN-CONTAINING PROTEIN"/>
    <property type="match status" value="1"/>
</dbReference>
<name>A0AAJ1U7H3_9RHOB</name>
<dbReference type="InterPro" id="IPR037523">
    <property type="entry name" value="VOC_core"/>
</dbReference>
<dbReference type="InterPro" id="IPR050383">
    <property type="entry name" value="GlyoxalaseI/FosfomycinResist"/>
</dbReference>
<proteinExistence type="predicted"/>
<dbReference type="InterPro" id="IPR004360">
    <property type="entry name" value="Glyas_Fos-R_dOase_dom"/>
</dbReference>
<dbReference type="InterPro" id="IPR029068">
    <property type="entry name" value="Glyas_Bleomycin-R_OHBP_Dase"/>
</dbReference>
<dbReference type="Gene3D" id="3.10.180.10">
    <property type="entry name" value="2,3-Dihydroxybiphenyl 1,2-Dioxygenase, domain 1"/>
    <property type="match status" value="1"/>
</dbReference>